<feature type="transmembrane region" description="Helical" evidence="1">
    <location>
        <begin position="139"/>
        <end position="163"/>
    </location>
</feature>
<keyword evidence="1" id="KW-1133">Transmembrane helix</keyword>
<accession>Q8EVH1</accession>
<protein>
    <submittedName>
        <fullName evidence="2">Uncharacterized protein</fullName>
    </submittedName>
</protein>
<feature type="transmembrane region" description="Helical" evidence="1">
    <location>
        <begin position="88"/>
        <end position="110"/>
    </location>
</feature>
<evidence type="ECO:0000313" key="3">
    <source>
        <dbReference type="Proteomes" id="UP000002522"/>
    </source>
</evidence>
<organism evidence="2 3">
    <name type="scientific">Malacoplasma penetrans (strain HF-2)</name>
    <name type="common">Mycoplasma penetrans</name>
    <dbReference type="NCBI Taxonomy" id="272633"/>
    <lineage>
        <taxon>Bacteria</taxon>
        <taxon>Bacillati</taxon>
        <taxon>Mycoplasmatota</taxon>
        <taxon>Mycoplasmoidales</taxon>
        <taxon>Mycoplasmoidaceae</taxon>
        <taxon>Malacoplasma</taxon>
    </lineage>
</organism>
<keyword evidence="1" id="KW-0472">Membrane</keyword>
<sequence>MNKMDKLFENDENIAKYGKNYEHYENLKFFNFPENSNTKEFCETLITIKIKVTNLITFAGFNLGSWIASIALWIMLISKFFNDNKQVLIIAVCLTVLATIFTCYVAWSFYKIFLLVKKIFNLEQINQLPELKKTKTISLVYFFTGANFICFSAVTIWLMYFIVKKAMNKLSTNPEILGISKKDESEIIKQLSGKSAIK</sequence>
<evidence type="ECO:0000256" key="1">
    <source>
        <dbReference type="SAM" id="Phobius"/>
    </source>
</evidence>
<dbReference type="HOGENOM" id="CLU_1376838_0_0_14"/>
<proteinExistence type="predicted"/>
<name>Q8EVH1_MALP2</name>
<keyword evidence="3" id="KW-1185">Reference proteome</keyword>
<dbReference type="InParanoid" id="Q8EVH1"/>
<dbReference type="AlphaFoldDB" id="Q8EVH1"/>
<dbReference type="KEGG" id="mpe:MYPE5930"/>
<dbReference type="STRING" id="272633.gene:10731710"/>
<reference evidence="2 3" key="1">
    <citation type="journal article" date="2002" name="Nucleic Acids Res.">
        <title>The complete genomic sequence of Mycoplasma penetrans, an intracellular bacterial pathogen in humans.</title>
        <authorList>
            <person name="Sasaki Y."/>
            <person name="Ishikawa J."/>
            <person name="Yamashita A."/>
            <person name="Oshima K."/>
            <person name="Kenri T."/>
            <person name="Furuya K."/>
            <person name="Yoshino C."/>
            <person name="Horino A."/>
            <person name="Shiba T."/>
            <person name="Sasaki T."/>
            <person name="Hattori M."/>
        </authorList>
    </citation>
    <scope>NUCLEOTIDE SEQUENCE [LARGE SCALE GENOMIC DNA]</scope>
    <source>
        <strain evidence="2 3">HF-2</strain>
    </source>
</reference>
<dbReference type="Proteomes" id="UP000002522">
    <property type="component" value="Chromosome"/>
</dbReference>
<evidence type="ECO:0000313" key="2">
    <source>
        <dbReference type="EMBL" id="BAC44383.1"/>
    </source>
</evidence>
<dbReference type="EMBL" id="BA000026">
    <property type="protein sequence ID" value="BAC44383.1"/>
    <property type="molecule type" value="Genomic_DNA"/>
</dbReference>
<keyword evidence="1" id="KW-0812">Transmembrane</keyword>
<gene>
    <name evidence="2" type="ordered locus">MYPE5930</name>
</gene>
<feature type="transmembrane region" description="Helical" evidence="1">
    <location>
        <begin position="55"/>
        <end position="76"/>
    </location>
</feature>